<dbReference type="PRINTS" id="PR00449">
    <property type="entry name" value="RASTRNSFRMNG"/>
</dbReference>
<evidence type="ECO:0000256" key="2">
    <source>
        <dbReference type="ARBA" id="ARBA00023134"/>
    </source>
</evidence>
<dbReference type="OrthoDB" id="10254700at2759"/>
<keyword evidence="2" id="KW-0342">GTP-binding</keyword>
<dbReference type="PROSITE" id="PS51421">
    <property type="entry name" value="RAS"/>
    <property type="match status" value="1"/>
</dbReference>
<evidence type="ECO:0000256" key="3">
    <source>
        <dbReference type="SAM" id="MobiDB-lite"/>
    </source>
</evidence>
<proteinExistence type="predicted"/>
<evidence type="ECO:0000313" key="5">
    <source>
        <dbReference type="Proteomes" id="UP000541610"/>
    </source>
</evidence>
<dbReference type="PANTHER" id="PTHR47977">
    <property type="entry name" value="RAS-RELATED PROTEIN RAB"/>
    <property type="match status" value="1"/>
</dbReference>
<gene>
    <name evidence="4" type="ORF">FOZ60_011106</name>
</gene>
<dbReference type="InterPro" id="IPR050227">
    <property type="entry name" value="Rab"/>
</dbReference>
<comment type="caution">
    <text evidence="4">The sequence shown here is derived from an EMBL/GenBank/DDBJ whole genome shotgun (WGS) entry which is preliminary data.</text>
</comment>
<accession>A0A7J6PB01</accession>
<dbReference type="Pfam" id="PF00071">
    <property type="entry name" value="Ras"/>
    <property type="match status" value="1"/>
</dbReference>
<dbReference type="SUPFAM" id="SSF52540">
    <property type="entry name" value="P-loop containing nucleoside triphosphate hydrolases"/>
    <property type="match status" value="1"/>
</dbReference>
<dbReference type="NCBIfam" id="TIGR00231">
    <property type="entry name" value="small_GTP"/>
    <property type="match status" value="1"/>
</dbReference>
<dbReference type="InterPro" id="IPR001806">
    <property type="entry name" value="Small_GTPase"/>
</dbReference>
<dbReference type="AlphaFoldDB" id="A0A7J6PB01"/>
<feature type="region of interest" description="Disordered" evidence="3">
    <location>
        <begin position="266"/>
        <end position="287"/>
    </location>
</feature>
<protein>
    <submittedName>
        <fullName evidence="4">Uncharacterized protein</fullName>
    </submittedName>
</protein>
<feature type="compositionally biased region" description="Polar residues" evidence="3">
    <location>
        <begin position="275"/>
        <end position="284"/>
    </location>
</feature>
<dbReference type="FunFam" id="3.40.50.300:FF:001508">
    <property type="entry name" value="Small GTP-binding protein Rab28, putative"/>
    <property type="match status" value="1"/>
</dbReference>
<dbReference type="EMBL" id="JABANP010000046">
    <property type="protein sequence ID" value="KAF4693363.1"/>
    <property type="molecule type" value="Genomic_DNA"/>
</dbReference>
<dbReference type="GO" id="GO:0005525">
    <property type="term" value="F:GTP binding"/>
    <property type="evidence" value="ECO:0007669"/>
    <property type="project" value="UniProtKB-KW"/>
</dbReference>
<dbReference type="SMART" id="SM00174">
    <property type="entry name" value="RHO"/>
    <property type="match status" value="1"/>
</dbReference>
<organism evidence="4 5">
    <name type="scientific">Perkinsus olseni</name>
    <name type="common">Perkinsus atlanticus</name>
    <dbReference type="NCBI Taxonomy" id="32597"/>
    <lineage>
        <taxon>Eukaryota</taxon>
        <taxon>Sar</taxon>
        <taxon>Alveolata</taxon>
        <taxon>Perkinsozoa</taxon>
        <taxon>Perkinsea</taxon>
        <taxon>Perkinsida</taxon>
        <taxon>Perkinsidae</taxon>
        <taxon>Perkinsus</taxon>
    </lineage>
</organism>
<dbReference type="GO" id="GO:0003924">
    <property type="term" value="F:GTPase activity"/>
    <property type="evidence" value="ECO:0007669"/>
    <property type="project" value="InterPro"/>
</dbReference>
<keyword evidence="1" id="KW-0547">Nucleotide-binding</keyword>
<dbReference type="SMART" id="SM00175">
    <property type="entry name" value="RAB"/>
    <property type="match status" value="1"/>
</dbReference>
<dbReference type="Gene3D" id="3.40.50.300">
    <property type="entry name" value="P-loop containing nucleotide triphosphate hydrolases"/>
    <property type="match status" value="1"/>
</dbReference>
<dbReference type="SMART" id="SM00173">
    <property type="entry name" value="RAS"/>
    <property type="match status" value="1"/>
</dbReference>
<dbReference type="Proteomes" id="UP000541610">
    <property type="component" value="Unassembled WGS sequence"/>
</dbReference>
<dbReference type="InterPro" id="IPR027417">
    <property type="entry name" value="P-loop_NTPase"/>
</dbReference>
<name>A0A7J6PB01_PEROL</name>
<feature type="region of interest" description="Disordered" evidence="3">
    <location>
        <begin position="867"/>
        <end position="898"/>
    </location>
</feature>
<dbReference type="PROSITE" id="PS51419">
    <property type="entry name" value="RAB"/>
    <property type="match status" value="1"/>
</dbReference>
<dbReference type="InterPro" id="IPR005225">
    <property type="entry name" value="Small_GTP-bd"/>
</dbReference>
<sequence length="1012" mass="111945">MPKQTVITDSDEESDSEELLDRQYKVILLGNGAVGKTSLAHRFCDGSFSTSYKQTIGLDFFVKRLILPGDINVCLQVWDIGGQSIGSKMISRYIYGSDAVILVYDITSYQSFQDLNDWLQLVEGATDSLAAEAGMNPPLLFLMGNKDDLGHMRMVSRDKHSGLCLDRKTGGDFLVSAKTGDEVSTAFYQIAAKLAGIALRQPEVQVHQKVVKAELVDYPQDDPRHAHVTAQRMPRTSRRSPCMIQSELHVRVLRILESIADETAFLKPPAKDDTSTQPQPQTLTCRPRRGSFAGQHLVRVLMYRRVDDIDRYTSEELAERTRSSLGWCQAHEAFRDHIIDSPHRFLDILNYLSELCQLLEVPTTDRSACRGDGMKSLGAMICLLVQQRFNATSTALQHCRTTPHEFPRDDDRPMTVLSDVTLQHPPGAAGQRLISLLKRILAADIPRIRKELLIISNVVGYSSISGSLIWQVSEGTGGGGGGALSSPWRLSNDAMESRPGASSRISRRVRNAPWSRILSDLVSQLTLLDHAYARFEKPFLAKVSAIASTMSVRITTIAGVMQEGSGEGVMSSRNFCRGNSFRRLREAAFLEEVEGLHTLIVNNLKKILSDEQDPVELAVIEQRDDLCMFAEDRIAVRKIAAVEVEQQWRKHGLCVSSIVTPSRYSPAMLDVLLEQRKLALADITVKHFDVSVIDAARCMQEAPDEIVAQYSGAVPPDAIHHFCRIAGSLLTSYEALLSEVSHLCDESASADNGTTSPQFRALAQCSNGGERCIHPSILFNEELCTRVLEFGINYNCGALMLTEEMMKGAQRQILFSKPHGLDDSSFSLLQPGRREMLRRAITRATKKTGALDVGELVREAPEKINAKHSSGHNMTTHHRVRSGNPQHKKKTRTASQAAEIESIDSGIEADSSSVNSDDACYVKGRRLARLRAFISAGGGATASATEFPPLNLRDRQSATQGEEADKRYFSNIIKLLDMTTSSTINSPGGVTIERQRWVSILQMSLAYLDARS</sequence>
<feature type="compositionally biased region" description="Basic residues" evidence="3">
    <location>
        <begin position="875"/>
        <end position="892"/>
    </location>
</feature>
<reference evidence="4 5" key="1">
    <citation type="submission" date="2020-04" db="EMBL/GenBank/DDBJ databases">
        <title>Perkinsus olseni comparative genomics.</title>
        <authorList>
            <person name="Bogema D.R."/>
        </authorList>
    </citation>
    <scope>NUCLEOTIDE SEQUENCE [LARGE SCALE GENOMIC DNA]</scope>
    <source>
        <strain evidence="4">00978-12</strain>
    </source>
</reference>
<evidence type="ECO:0000256" key="1">
    <source>
        <dbReference type="ARBA" id="ARBA00022741"/>
    </source>
</evidence>
<evidence type="ECO:0000313" key="4">
    <source>
        <dbReference type="EMBL" id="KAF4693363.1"/>
    </source>
</evidence>